<proteinExistence type="predicted"/>
<feature type="compositionally biased region" description="Gly residues" evidence="1">
    <location>
        <begin position="166"/>
        <end position="176"/>
    </location>
</feature>
<dbReference type="EMBL" id="CP144105">
    <property type="protein sequence ID" value="WWC91400.1"/>
    <property type="molecule type" value="Genomic_DNA"/>
</dbReference>
<reference evidence="2 3" key="1">
    <citation type="submission" date="2024-01" db="EMBL/GenBank/DDBJ databases">
        <title>Comparative genomics of Cryptococcus and Kwoniella reveals pathogenesis evolution and contrasting modes of karyotype evolution via chromosome fusion or intercentromeric recombination.</title>
        <authorList>
            <person name="Coelho M.A."/>
            <person name="David-Palma M."/>
            <person name="Shea T."/>
            <person name="Bowers K."/>
            <person name="McGinley-Smith S."/>
            <person name="Mohammad A.W."/>
            <person name="Gnirke A."/>
            <person name="Yurkov A.M."/>
            <person name="Nowrousian M."/>
            <person name="Sun S."/>
            <person name="Cuomo C.A."/>
            <person name="Heitman J."/>
        </authorList>
    </citation>
    <scope>NUCLEOTIDE SEQUENCE [LARGE SCALE GENOMIC DNA]</scope>
    <source>
        <strain evidence="2 3">CBS 6074</strain>
    </source>
</reference>
<feature type="compositionally biased region" description="Polar residues" evidence="1">
    <location>
        <begin position="99"/>
        <end position="113"/>
    </location>
</feature>
<feature type="compositionally biased region" description="Basic and acidic residues" evidence="1">
    <location>
        <begin position="653"/>
        <end position="664"/>
    </location>
</feature>
<dbReference type="RefSeq" id="XP_066078162.1">
    <property type="nucleotide sequence ID" value="XM_066222065.1"/>
</dbReference>
<dbReference type="PANTHER" id="PTHR37332">
    <property type="entry name" value="EXPRESSED PROTEIN"/>
    <property type="match status" value="1"/>
</dbReference>
<organism evidence="2 3">
    <name type="scientific">Kwoniella dendrophila CBS 6074</name>
    <dbReference type="NCBI Taxonomy" id="1295534"/>
    <lineage>
        <taxon>Eukaryota</taxon>
        <taxon>Fungi</taxon>
        <taxon>Dikarya</taxon>
        <taxon>Basidiomycota</taxon>
        <taxon>Agaricomycotina</taxon>
        <taxon>Tremellomycetes</taxon>
        <taxon>Tremellales</taxon>
        <taxon>Cryptococcaceae</taxon>
        <taxon>Kwoniella</taxon>
    </lineage>
</organism>
<feature type="compositionally biased region" description="Low complexity" evidence="1">
    <location>
        <begin position="605"/>
        <end position="638"/>
    </location>
</feature>
<dbReference type="GeneID" id="91097013"/>
<feature type="region of interest" description="Disordered" evidence="1">
    <location>
        <begin position="604"/>
        <end position="664"/>
    </location>
</feature>
<accession>A0AAX4K3Q8</accession>
<evidence type="ECO:0000313" key="3">
    <source>
        <dbReference type="Proteomes" id="UP001355207"/>
    </source>
</evidence>
<evidence type="ECO:0000256" key="1">
    <source>
        <dbReference type="SAM" id="MobiDB-lite"/>
    </source>
</evidence>
<keyword evidence="3" id="KW-1185">Reference proteome</keyword>
<feature type="compositionally biased region" description="Basic and acidic residues" evidence="1">
    <location>
        <begin position="198"/>
        <end position="208"/>
    </location>
</feature>
<feature type="compositionally biased region" description="Low complexity" evidence="1">
    <location>
        <begin position="27"/>
        <end position="36"/>
    </location>
</feature>
<dbReference type="PANTHER" id="PTHR37332:SF1">
    <property type="entry name" value="ELMO DOMAIN-CONTAINING PROTEIN"/>
    <property type="match status" value="1"/>
</dbReference>
<feature type="compositionally biased region" description="Low complexity" evidence="1">
    <location>
        <begin position="46"/>
        <end position="89"/>
    </location>
</feature>
<dbReference type="Proteomes" id="UP001355207">
    <property type="component" value="Chromosome 8"/>
</dbReference>
<evidence type="ECO:0000313" key="2">
    <source>
        <dbReference type="EMBL" id="WWC91400.1"/>
    </source>
</evidence>
<sequence length="664" mass="72673">MDFNALSSISGKSSMRRKSLLQAFGKSSSSSSTSASNRQSAIPLPNTTSSTAASSSSHSQTHNNSGTTTTTSSNPGSTNTTPSTSTINTFNHNHDENHSLYSPSPESYMNPHNTLNQYHHQQQYQSQNADTMSLSSRITSNTYTISNNQNHTNYGLGISNNSQYGHGYGGHGGHGGQSRSSSSNYNLPLSSTSTSTSKNDKSSKDETGTLRSNSNNEKDEKSKDKSSMKRPEDVFKLVRERIMSWSYLNEWYQGDTFWLNTVRISRSTLENSIGSKQLENRARNFYILGISLSSLFDIPSSLEFLKALIKLLDEWEGFTDTGGTKGVKNLFRGQRNNRKVTAGGSVMSDFATGMDGTESYLLNANIPFIPDFYQTHSTLCSIVRDIYKKLLGMFLPSSSSTSSIPYNSSTNNKYINGFSLLHQSTIIHSAPLENPFHNHLSTPKSPASSIMTTTATFSTYQQQQQQNQTITSPISEGSHLQHGLGGGNGGYFGGTAQPQQYQSQQTYQENGADALQLYIAGELPSDRTLVGDGQKLTPQIVDLISKVDTKLKKQFSILMREGDNLSKKIIDDDIPMILNSLNPGSKTLNFDYNAAIINSGNGWLSNSSSSQQPQPQTPNTSNTSNFNFNTTTSSSYLTGTGGTINGFPNNIIEEDRRERDFGTI</sequence>
<feature type="compositionally biased region" description="Low complexity" evidence="1">
    <location>
        <begin position="177"/>
        <end position="197"/>
    </location>
</feature>
<name>A0AAX4K3Q8_9TREE</name>
<protein>
    <submittedName>
        <fullName evidence="2">Uncharacterized protein</fullName>
    </submittedName>
</protein>
<feature type="region of interest" description="Disordered" evidence="1">
    <location>
        <begin position="165"/>
        <end position="230"/>
    </location>
</feature>
<feature type="region of interest" description="Disordered" evidence="1">
    <location>
        <begin position="466"/>
        <end position="502"/>
    </location>
</feature>
<gene>
    <name evidence="2" type="ORF">L201_006344</name>
</gene>
<feature type="compositionally biased region" description="Gly residues" evidence="1">
    <location>
        <begin position="483"/>
        <end position="493"/>
    </location>
</feature>
<dbReference type="AlphaFoldDB" id="A0AAX4K3Q8"/>
<feature type="compositionally biased region" description="Basic and acidic residues" evidence="1">
    <location>
        <begin position="216"/>
        <end position="230"/>
    </location>
</feature>
<feature type="region of interest" description="Disordered" evidence="1">
    <location>
        <begin position="20"/>
        <end position="113"/>
    </location>
</feature>